<organism evidence="1 2">
    <name type="scientific">Irpex rosettiformis</name>
    <dbReference type="NCBI Taxonomy" id="378272"/>
    <lineage>
        <taxon>Eukaryota</taxon>
        <taxon>Fungi</taxon>
        <taxon>Dikarya</taxon>
        <taxon>Basidiomycota</taxon>
        <taxon>Agaricomycotina</taxon>
        <taxon>Agaricomycetes</taxon>
        <taxon>Polyporales</taxon>
        <taxon>Irpicaceae</taxon>
        <taxon>Irpex</taxon>
    </lineage>
</organism>
<accession>A0ACB8U5P0</accession>
<evidence type="ECO:0000313" key="1">
    <source>
        <dbReference type="EMBL" id="KAI0089539.1"/>
    </source>
</evidence>
<dbReference type="Proteomes" id="UP001055072">
    <property type="component" value="Unassembled WGS sequence"/>
</dbReference>
<gene>
    <name evidence="1" type="ORF">BDY19DRAFT_889320</name>
</gene>
<dbReference type="EMBL" id="MU274910">
    <property type="protein sequence ID" value="KAI0089539.1"/>
    <property type="molecule type" value="Genomic_DNA"/>
</dbReference>
<comment type="caution">
    <text evidence="1">The sequence shown here is derived from an EMBL/GenBank/DDBJ whole genome shotgun (WGS) entry which is preliminary data.</text>
</comment>
<keyword evidence="2" id="KW-1185">Reference proteome</keyword>
<evidence type="ECO:0000313" key="2">
    <source>
        <dbReference type="Proteomes" id="UP001055072"/>
    </source>
</evidence>
<sequence length="252" mass="27836">MSFLRSAVSRVGRAQLQAQLTRQTPSLSPCILRTAAPGAQQTRFYASKKKSKHAESTEEAFVPGSQRIAAGESYVKAEESMKSTVERFRKEVSGLETRASGRVTTGLLAPVRVKLPDGDSKGVRLEEVATVGVRDGTTLIVTVFEEHTLKHVEQAVYDAKLPGLNPQRADSRTIKIPVPKPTVEARHALYTTAQRHAEEARVHIRKQHSASVKKGGFKKFTQEFDELQELTDKYIKEVDKVLADLKKSTGAK</sequence>
<protein>
    <submittedName>
        <fullName evidence="1">Ribosome recycling factor domain-containing protein</fullName>
    </submittedName>
</protein>
<proteinExistence type="predicted"/>
<name>A0ACB8U5P0_9APHY</name>
<reference evidence="1" key="1">
    <citation type="journal article" date="2021" name="Environ. Microbiol.">
        <title>Gene family expansions and transcriptome signatures uncover fungal adaptations to wood decay.</title>
        <authorList>
            <person name="Hage H."/>
            <person name="Miyauchi S."/>
            <person name="Viragh M."/>
            <person name="Drula E."/>
            <person name="Min B."/>
            <person name="Chaduli D."/>
            <person name="Navarro D."/>
            <person name="Favel A."/>
            <person name="Norest M."/>
            <person name="Lesage-Meessen L."/>
            <person name="Balint B."/>
            <person name="Merenyi Z."/>
            <person name="de Eugenio L."/>
            <person name="Morin E."/>
            <person name="Martinez A.T."/>
            <person name="Baldrian P."/>
            <person name="Stursova M."/>
            <person name="Martinez M.J."/>
            <person name="Novotny C."/>
            <person name="Magnuson J.K."/>
            <person name="Spatafora J.W."/>
            <person name="Maurice S."/>
            <person name="Pangilinan J."/>
            <person name="Andreopoulos W."/>
            <person name="LaButti K."/>
            <person name="Hundley H."/>
            <person name="Na H."/>
            <person name="Kuo A."/>
            <person name="Barry K."/>
            <person name="Lipzen A."/>
            <person name="Henrissat B."/>
            <person name="Riley R."/>
            <person name="Ahrendt S."/>
            <person name="Nagy L.G."/>
            <person name="Grigoriev I.V."/>
            <person name="Martin F."/>
            <person name="Rosso M.N."/>
        </authorList>
    </citation>
    <scope>NUCLEOTIDE SEQUENCE</scope>
    <source>
        <strain evidence="1">CBS 384.51</strain>
    </source>
</reference>